<protein>
    <submittedName>
        <fullName evidence="1">Uncharacterized protein</fullName>
    </submittedName>
</protein>
<dbReference type="AlphaFoldDB" id="A0A8A1MLC8"/>
<evidence type="ECO:0000313" key="2">
    <source>
        <dbReference type="Proteomes" id="UP000663671"/>
    </source>
</evidence>
<dbReference type="VEuPathDB" id="FungiDB:I7I51_03163"/>
<accession>A0A8A1MLC8</accession>
<sequence length="177" mass="20353">MKKLTSPFSLNSKSPQSTVRRSVLLLFQKRWWQTGERYANDRAGFKVDASEGLLRAYGASLVGRTTAFLEIWERKGKSGSAGLRGEHIPFYNSAEPENTPPSLMLGFDEFGIPIEYIKRRIFFYNIEELRGQKIDMAWSDWAQQVNNARKKLAWNRFGTILYTYATTPKDTKTSRGK</sequence>
<dbReference type="EMBL" id="CP069116">
    <property type="protein sequence ID" value="QSS66951.1"/>
    <property type="molecule type" value="Genomic_DNA"/>
</dbReference>
<gene>
    <name evidence="1" type="ORF">I7I51_03163</name>
</gene>
<dbReference type="Proteomes" id="UP000663671">
    <property type="component" value="Chromosome 6"/>
</dbReference>
<evidence type="ECO:0000313" key="1">
    <source>
        <dbReference type="EMBL" id="QSS66951.1"/>
    </source>
</evidence>
<name>A0A8A1MLC8_AJECA</name>
<reference evidence="1" key="1">
    <citation type="submission" date="2021-01" db="EMBL/GenBank/DDBJ databases">
        <title>Chromosome-level genome assembly of a human fungal pathogen reveals clustering of transcriptionally co-regulated genes.</title>
        <authorList>
            <person name="Voorhies M."/>
            <person name="Cohen S."/>
            <person name="Shea T.P."/>
            <person name="Petrus S."/>
            <person name="Munoz J.F."/>
            <person name="Poplawski S."/>
            <person name="Goldman W.E."/>
            <person name="Michael T."/>
            <person name="Cuomo C.A."/>
            <person name="Sil A."/>
            <person name="Beyhan S."/>
        </authorList>
    </citation>
    <scope>NUCLEOTIDE SEQUENCE</scope>
    <source>
        <strain evidence="1">WU24</strain>
    </source>
</reference>
<dbReference type="OrthoDB" id="4172723at2759"/>
<proteinExistence type="predicted"/>
<organism evidence="1 2">
    <name type="scientific">Ajellomyces capsulatus</name>
    <name type="common">Darling's disease fungus</name>
    <name type="synonym">Histoplasma capsulatum</name>
    <dbReference type="NCBI Taxonomy" id="5037"/>
    <lineage>
        <taxon>Eukaryota</taxon>
        <taxon>Fungi</taxon>
        <taxon>Dikarya</taxon>
        <taxon>Ascomycota</taxon>
        <taxon>Pezizomycotina</taxon>
        <taxon>Eurotiomycetes</taxon>
        <taxon>Eurotiomycetidae</taxon>
        <taxon>Onygenales</taxon>
        <taxon>Ajellomycetaceae</taxon>
        <taxon>Histoplasma</taxon>
    </lineage>
</organism>